<dbReference type="Proteomes" id="UP001165085">
    <property type="component" value="Unassembled WGS sequence"/>
</dbReference>
<feature type="transmembrane region" description="Helical" evidence="1">
    <location>
        <begin position="121"/>
        <end position="141"/>
    </location>
</feature>
<feature type="transmembrane region" description="Helical" evidence="1">
    <location>
        <begin position="66"/>
        <end position="93"/>
    </location>
</feature>
<dbReference type="AlphaFoldDB" id="A0A9W7E424"/>
<feature type="transmembrane region" description="Helical" evidence="1">
    <location>
        <begin position="32"/>
        <end position="54"/>
    </location>
</feature>
<sequence length="215" mass="24055">MLSADHHALVASQQQGMNSIRMKEIELFSSQLGHVAAVGSFLSANAFLGIIQGMDYNEDVEQRFLVYTYFISAGIGFGSCMTAAVCSTFVMIWGTQKAFRGKKEEISTSVVKMYAYRRSMVRMLIVGVLTNMLMAAVAQFAKSGDRGEDGFKVVLAIISIFFMGYVVYFCRKVHGEFKMDKKYNWEIEAFKSLGVPETMGTYYQAKAPLVQDHMV</sequence>
<dbReference type="OrthoDB" id="186437at2759"/>
<name>A0A9W7E424_9STRA</name>
<keyword evidence="1" id="KW-0472">Membrane</keyword>
<evidence type="ECO:0000256" key="1">
    <source>
        <dbReference type="SAM" id="Phobius"/>
    </source>
</evidence>
<evidence type="ECO:0000313" key="3">
    <source>
        <dbReference type="Proteomes" id="UP001165085"/>
    </source>
</evidence>
<proteinExistence type="predicted"/>
<gene>
    <name evidence="2" type="ORF">TrST_g2057</name>
</gene>
<dbReference type="EMBL" id="BRXY01000117">
    <property type="protein sequence ID" value="GMH67384.1"/>
    <property type="molecule type" value="Genomic_DNA"/>
</dbReference>
<protein>
    <submittedName>
        <fullName evidence="2">Uncharacterized protein</fullName>
    </submittedName>
</protein>
<feature type="transmembrane region" description="Helical" evidence="1">
    <location>
        <begin position="153"/>
        <end position="170"/>
    </location>
</feature>
<keyword evidence="1" id="KW-1133">Transmembrane helix</keyword>
<accession>A0A9W7E424</accession>
<organism evidence="2 3">
    <name type="scientific">Triparma strigata</name>
    <dbReference type="NCBI Taxonomy" id="1606541"/>
    <lineage>
        <taxon>Eukaryota</taxon>
        <taxon>Sar</taxon>
        <taxon>Stramenopiles</taxon>
        <taxon>Ochrophyta</taxon>
        <taxon>Bolidophyceae</taxon>
        <taxon>Parmales</taxon>
        <taxon>Triparmaceae</taxon>
        <taxon>Triparma</taxon>
    </lineage>
</organism>
<evidence type="ECO:0000313" key="2">
    <source>
        <dbReference type="EMBL" id="GMH67384.1"/>
    </source>
</evidence>
<keyword evidence="3" id="KW-1185">Reference proteome</keyword>
<comment type="caution">
    <text evidence="2">The sequence shown here is derived from an EMBL/GenBank/DDBJ whole genome shotgun (WGS) entry which is preliminary data.</text>
</comment>
<reference evidence="3" key="1">
    <citation type="journal article" date="2023" name="Commun. Biol.">
        <title>Genome analysis of Parmales, the sister group of diatoms, reveals the evolutionary specialization of diatoms from phago-mixotrophs to photoautotrophs.</title>
        <authorList>
            <person name="Ban H."/>
            <person name="Sato S."/>
            <person name="Yoshikawa S."/>
            <person name="Yamada K."/>
            <person name="Nakamura Y."/>
            <person name="Ichinomiya M."/>
            <person name="Sato N."/>
            <person name="Blanc-Mathieu R."/>
            <person name="Endo H."/>
            <person name="Kuwata A."/>
            <person name="Ogata H."/>
        </authorList>
    </citation>
    <scope>NUCLEOTIDE SEQUENCE [LARGE SCALE GENOMIC DNA]</scope>
    <source>
        <strain evidence="3">NIES 3701</strain>
    </source>
</reference>
<keyword evidence="1" id="KW-0812">Transmembrane</keyword>